<dbReference type="InterPro" id="IPR007945">
    <property type="entry name" value="Secretogranin_V"/>
</dbReference>
<proteinExistence type="inferred from homology"/>
<gene>
    <name evidence="11" type="ORF">GSLYS_00021677001</name>
</gene>
<accession>A0AAV2IN10</accession>
<comment type="caution">
    <text evidence="11">The sequence shown here is derived from an EMBL/GenBank/DDBJ whole genome shotgun (WGS) entry which is preliminary data.</text>
</comment>
<comment type="subcellular location">
    <subcellularLocation>
        <location evidence="1">Secreted</location>
    </subcellularLocation>
</comment>
<evidence type="ECO:0000313" key="11">
    <source>
        <dbReference type="EMBL" id="CAL1548360.1"/>
    </source>
</evidence>
<protein>
    <recommendedName>
        <fullName evidence="3">Neuroendocrine protein 7B2</fullName>
    </recommendedName>
</protein>
<keyword evidence="8" id="KW-0143">Chaperone</keyword>
<feature type="signal peptide" evidence="10">
    <location>
        <begin position="1"/>
        <end position="17"/>
    </location>
</feature>
<dbReference type="PANTHER" id="PTHR12738:SF0">
    <property type="entry name" value="NEUROENDOCRINE PROTEIN 7B2"/>
    <property type="match status" value="1"/>
</dbReference>
<organism evidence="11 12">
    <name type="scientific">Lymnaea stagnalis</name>
    <name type="common">Great pond snail</name>
    <name type="synonym">Helix stagnalis</name>
    <dbReference type="NCBI Taxonomy" id="6523"/>
    <lineage>
        <taxon>Eukaryota</taxon>
        <taxon>Metazoa</taxon>
        <taxon>Spiralia</taxon>
        <taxon>Lophotrochozoa</taxon>
        <taxon>Mollusca</taxon>
        <taxon>Gastropoda</taxon>
        <taxon>Heterobranchia</taxon>
        <taxon>Euthyneura</taxon>
        <taxon>Panpulmonata</taxon>
        <taxon>Hygrophila</taxon>
        <taxon>Lymnaeoidea</taxon>
        <taxon>Lymnaeidae</taxon>
        <taxon>Lymnaea</taxon>
    </lineage>
</organism>
<evidence type="ECO:0000256" key="2">
    <source>
        <dbReference type="ARBA" id="ARBA00006348"/>
    </source>
</evidence>
<evidence type="ECO:0000256" key="1">
    <source>
        <dbReference type="ARBA" id="ARBA00004613"/>
    </source>
</evidence>
<dbReference type="Pfam" id="PF05281">
    <property type="entry name" value="Secretogranin_V"/>
    <property type="match status" value="1"/>
</dbReference>
<evidence type="ECO:0000313" key="12">
    <source>
        <dbReference type="Proteomes" id="UP001497497"/>
    </source>
</evidence>
<dbReference type="PANTHER" id="PTHR12738">
    <property type="entry name" value="NEUROENDOCRINE PROTEIN 7B2"/>
    <property type="match status" value="1"/>
</dbReference>
<evidence type="ECO:0000256" key="10">
    <source>
        <dbReference type="SAM" id="SignalP"/>
    </source>
</evidence>
<sequence>MNALLILAPIFVGLVVASYDPYVDMAQLYRMQLLANAFDDYMPEGQALDSRGQDEEPFWPDLSGEDAKAAVYNDPLYSGAHARDQEHLEHSDLHGFQSVSGSGTAEGAPNAKQVKSDKQLPAYCNPPNPCPVGKTAAKDNCVENFVNSADNNQKLLSQQDCPCDTEHMFTCPAGSQTVSSKGTSGSQQMALNKVIDELSKMEHNGESLENNPNLSSSRKRLTLVAKKSPHAIKKRSEMSDHGNPFLQGEQMDIAAKKDPLLAKNAMHNWRLNHH</sequence>
<dbReference type="EMBL" id="CAXITT010001296">
    <property type="protein sequence ID" value="CAL1548360.1"/>
    <property type="molecule type" value="Genomic_DNA"/>
</dbReference>
<name>A0AAV2IN10_LYMST</name>
<keyword evidence="12" id="KW-1185">Reference proteome</keyword>
<evidence type="ECO:0000256" key="7">
    <source>
        <dbReference type="ARBA" id="ARBA00023157"/>
    </source>
</evidence>
<dbReference type="AlphaFoldDB" id="A0AAV2IN10"/>
<dbReference type="GO" id="GO:0030234">
    <property type="term" value="F:enzyme regulator activity"/>
    <property type="evidence" value="ECO:0007669"/>
    <property type="project" value="TreeGrafter"/>
</dbReference>
<evidence type="ECO:0000256" key="3">
    <source>
        <dbReference type="ARBA" id="ARBA00019589"/>
    </source>
</evidence>
<dbReference type="GO" id="GO:0046883">
    <property type="term" value="P:regulation of hormone secretion"/>
    <property type="evidence" value="ECO:0007669"/>
    <property type="project" value="TreeGrafter"/>
</dbReference>
<evidence type="ECO:0000256" key="4">
    <source>
        <dbReference type="ARBA" id="ARBA00022448"/>
    </source>
</evidence>
<keyword evidence="6 10" id="KW-0732">Signal</keyword>
<evidence type="ECO:0000256" key="5">
    <source>
        <dbReference type="ARBA" id="ARBA00022525"/>
    </source>
</evidence>
<evidence type="ECO:0000256" key="9">
    <source>
        <dbReference type="SAM" id="MobiDB-lite"/>
    </source>
</evidence>
<keyword evidence="4" id="KW-0813">Transport</keyword>
<evidence type="ECO:0000256" key="6">
    <source>
        <dbReference type="ARBA" id="ARBA00022729"/>
    </source>
</evidence>
<feature type="chain" id="PRO_5043763427" description="Neuroendocrine protein 7B2" evidence="10">
    <location>
        <begin position="18"/>
        <end position="274"/>
    </location>
</feature>
<comment type="similarity">
    <text evidence="2">Belongs to the 7B2 family.</text>
</comment>
<evidence type="ECO:0000256" key="8">
    <source>
        <dbReference type="ARBA" id="ARBA00023186"/>
    </source>
</evidence>
<dbReference type="GO" id="GO:0007218">
    <property type="term" value="P:neuropeptide signaling pathway"/>
    <property type="evidence" value="ECO:0007669"/>
    <property type="project" value="InterPro"/>
</dbReference>
<keyword evidence="5" id="KW-0964">Secreted</keyword>
<keyword evidence="7" id="KW-1015">Disulfide bond</keyword>
<dbReference type="GO" id="GO:0030141">
    <property type="term" value="C:secretory granule"/>
    <property type="evidence" value="ECO:0007669"/>
    <property type="project" value="InterPro"/>
</dbReference>
<reference evidence="11 12" key="1">
    <citation type="submission" date="2024-04" db="EMBL/GenBank/DDBJ databases">
        <authorList>
            <consortium name="Genoscope - CEA"/>
            <person name="William W."/>
        </authorList>
    </citation>
    <scope>NUCLEOTIDE SEQUENCE [LARGE SCALE GENOMIC DNA]</scope>
</reference>
<dbReference type="GO" id="GO:0005576">
    <property type="term" value="C:extracellular region"/>
    <property type="evidence" value="ECO:0007669"/>
    <property type="project" value="UniProtKB-SubCell"/>
</dbReference>
<feature type="region of interest" description="Disordered" evidence="9">
    <location>
        <begin position="95"/>
        <end position="121"/>
    </location>
</feature>
<dbReference type="Proteomes" id="UP001497497">
    <property type="component" value="Unassembled WGS sequence"/>
</dbReference>